<dbReference type="PANTHER" id="PTHR33566:SF6">
    <property type="entry name" value="PROTEIN DEFECTIVE IN MERISTEM SILENCING 3"/>
    <property type="match status" value="1"/>
</dbReference>
<proteinExistence type="predicted"/>
<feature type="coiled-coil region" evidence="1">
    <location>
        <begin position="327"/>
        <end position="354"/>
    </location>
</feature>
<organism evidence="3 4">
    <name type="scientific">Salix koriyanagi</name>
    <dbReference type="NCBI Taxonomy" id="2511006"/>
    <lineage>
        <taxon>Eukaryota</taxon>
        <taxon>Viridiplantae</taxon>
        <taxon>Streptophyta</taxon>
        <taxon>Embryophyta</taxon>
        <taxon>Tracheophyta</taxon>
        <taxon>Spermatophyta</taxon>
        <taxon>Magnoliopsida</taxon>
        <taxon>eudicotyledons</taxon>
        <taxon>Gunneridae</taxon>
        <taxon>Pentapetalae</taxon>
        <taxon>rosids</taxon>
        <taxon>fabids</taxon>
        <taxon>Malpighiales</taxon>
        <taxon>Salicaceae</taxon>
        <taxon>Saliceae</taxon>
        <taxon>Salix</taxon>
    </lineage>
</organism>
<evidence type="ECO:0000313" key="3">
    <source>
        <dbReference type="EMBL" id="KAJ6687509.1"/>
    </source>
</evidence>
<dbReference type="AlphaFoldDB" id="A0A9Q0PGS8"/>
<feature type="region of interest" description="Disordered" evidence="2">
    <location>
        <begin position="78"/>
        <end position="98"/>
    </location>
</feature>
<accession>A0A9Q0PGS8</accession>
<comment type="caution">
    <text evidence="3">The sequence shown here is derived from an EMBL/GenBank/DDBJ whole genome shotgun (WGS) entry which is preliminary data.</text>
</comment>
<dbReference type="EMBL" id="JAPFFM010000019">
    <property type="protein sequence ID" value="KAJ6687509.1"/>
    <property type="molecule type" value="Genomic_DNA"/>
</dbReference>
<evidence type="ECO:0000313" key="4">
    <source>
        <dbReference type="Proteomes" id="UP001151752"/>
    </source>
</evidence>
<keyword evidence="1" id="KW-0175">Coiled coil</keyword>
<gene>
    <name evidence="3" type="ORF">OIU74_016242</name>
</gene>
<sequence length="376" mass="42669">MQVDPKETCIVVRDEMQNGGFPEAQTILYNSKKLQEDLHVLGMKIKHHEDNIKFLKSHKNKLDDSILDLQVTLGKYHSSTLPNNENNAHSSNQSEDETMEQILKYEKSAAGILCRLKTNHGTQISHPSFTNDVLGVVATLGKVDDDNLGRLFSEYLGVETMLAIVLLLLGRNWMVDFLYFCLENLRPYCGEFVVDDPQRRLDLLKPKLPNGECPPGFIGFAVNMINVEFTNLFFLTGSGYGLRETLFYNLFSRLQVYKTRKDMVLAIPCISDGAISLDGGMMKGTGIFSLGNRNNVDVRFPILSVTSTLPDNYIDTEKQLKEIKWKREKMLEDIKREQALLDAAKQSFERKKEEFVNFLAQSSAYASQMQAGFTPR</sequence>
<dbReference type="PANTHER" id="PTHR33566">
    <property type="entry name" value="EN/SPM-LIKE TRANSPOSON-RELATED"/>
    <property type="match status" value="1"/>
</dbReference>
<keyword evidence="4" id="KW-1185">Reference proteome</keyword>
<evidence type="ECO:0000256" key="2">
    <source>
        <dbReference type="SAM" id="MobiDB-lite"/>
    </source>
</evidence>
<protein>
    <submittedName>
        <fullName evidence="3">PROTEIN DEFECTIVE IN MERISTEM SILENCING 3</fullName>
    </submittedName>
</protein>
<evidence type="ECO:0000256" key="1">
    <source>
        <dbReference type="SAM" id="Coils"/>
    </source>
</evidence>
<reference evidence="3" key="2">
    <citation type="journal article" date="2023" name="Int. J. Mol. Sci.">
        <title>De Novo Assembly and Annotation of 11 Diverse Shrub Willow (Salix) Genomes Reveals Novel Gene Organization in Sex-Linked Regions.</title>
        <authorList>
            <person name="Hyden B."/>
            <person name="Feng K."/>
            <person name="Yates T.B."/>
            <person name="Jawdy S."/>
            <person name="Cereghino C."/>
            <person name="Smart L.B."/>
            <person name="Muchero W."/>
        </authorList>
    </citation>
    <scope>NUCLEOTIDE SEQUENCE</scope>
    <source>
        <tissue evidence="3">Shoot tip</tissue>
    </source>
</reference>
<reference evidence="3" key="1">
    <citation type="submission" date="2022-11" db="EMBL/GenBank/DDBJ databases">
        <authorList>
            <person name="Hyden B.L."/>
            <person name="Feng K."/>
            <person name="Yates T."/>
            <person name="Jawdy S."/>
            <person name="Smart L.B."/>
            <person name="Muchero W."/>
        </authorList>
    </citation>
    <scope>NUCLEOTIDE SEQUENCE</scope>
    <source>
        <tissue evidence="3">Shoot tip</tissue>
    </source>
</reference>
<name>A0A9Q0PGS8_9ROSI</name>
<dbReference type="Proteomes" id="UP001151752">
    <property type="component" value="Chromosome 15W"/>
</dbReference>
<feature type="compositionally biased region" description="Polar residues" evidence="2">
    <location>
        <begin position="78"/>
        <end position="93"/>
    </location>
</feature>